<proteinExistence type="predicted"/>
<evidence type="ECO:0000256" key="1">
    <source>
        <dbReference type="ARBA" id="ARBA00004123"/>
    </source>
</evidence>
<dbReference type="Pfam" id="PF20504">
    <property type="entry name" value="IntS14_C"/>
    <property type="match status" value="1"/>
</dbReference>
<dbReference type="KEGG" id="clec:106665427"/>
<sequence length="478" mass="53261">MPTVILLDTSANTNPLIKKHGTEYSKTFQMAINGIACLLDHISTAAPLEFISVVTYVYGLEVLCPFTREVSTIKTSLLQIKSNDKFYLTESLIAVEKFIVSEWGSSHSCNIVVVLMDNVINLCGLQLPFSFPGNIIFVSLSSEPVRSNVPSKIDWFKFSVKVYQPDLPISGTEVQQLFISIGERFYSLWIGNLICGHFNSKISLTPSPEPHFKVSDFEYATYTMEPQIEICGFIELQNVGSPGAVSRHLVLPYSPPIPYLHKPFSSYSSRNQASTDSDDEGQDEGQVPSFCVLLHGALKVENMAALCQVGNNWYGVLFSWADSKKKSNLMLSLLEPGSEPVPWLGDLNNLTIKTASEECESFPVKTVEKRSYAANCVAWIRQAGFQTDIQKILRHARKIPEKTLQFYKELNRVRRAAICLGFLPLIDGLAAILDRECTTLPGTVHPACAFQLSHAAVILRQPCSRDPKYVILPMNMSF</sequence>
<dbReference type="EnsemblMetazoa" id="XM_014391843.2">
    <property type="protein sequence ID" value="XP_014247329.1"/>
    <property type="gene ID" value="LOC106665427"/>
</dbReference>
<dbReference type="InterPro" id="IPR036465">
    <property type="entry name" value="vWFA_dom_sf"/>
</dbReference>
<keyword evidence="6" id="KW-1185">Reference proteome</keyword>
<dbReference type="OrthoDB" id="2374335at2759"/>
<dbReference type="InterPro" id="IPR045814">
    <property type="entry name" value="IntS14_b-barrel"/>
</dbReference>
<feature type="domain" description="Integrator complex subunit 14 beta-barrel" evidence="3">
    <location>
        <begin position="186"/>
        <end position="337"/>
    </location>
</feature>
<dbReference type="GO" id="GO:0034472">
    <property type="term" value="P:snRNA 3'-end processing"/>
    <property type="evidence" value="ECO:0007669"/>
    <property type="project" value="TreeGrafter"/>
</dbReference>
<dbReference type="GO" id="GO:0032039">
    <property type="term" value="C:integrator complex"/>
    <property type="evidence" value="ECO:0007669"/>
    <property type="project" value="InterPro"/>
</dbReference>
<evidence type="ECO:0000259" key="4">
    <source>
        <dbReference type="Pfam" id="PF20504"/>
    </source>
</evidence>
<dbReference type="AlphaFoldDB" id="A0A8I6RLD7"/>
<dbReference type="InterPro" id="IPR046471">
    <property type="entry name" value="IntS14_C"/>
</dbReference>
<reference evidence="5" key="1">
    <citation type="submission" date="2022-01" db="UniProtKB">
        <authorList>
            <consortium name="EnsemblMetazoa"/>
        </authorList>
    </citation>
    <scope>IDENTIFICATION</scope>
</reference>
<dbReference type="Proteomes" id="UP000494040">
    <property type="component" value="Unassembled WGS sequence"/>
</dbReference>
<dbReference type="SUPFAM" id="SSF53300">
    <property type="entry name" value="vWA-like"/>
    <property type="match status" value="1"/>
</dbReference>
<evidence type="ECO:0000256" key="2">
    <source>
        <dbReference type="ARBA" id="ARBA00023242"/>
    </source>
</evidence>
<dbReference type="InterPro" id="IPR039841">
    <property type="entry name" value="INTS14"/>
</dbReference>
<organism evidence="5 6">
    <name type="scientific">Cimex lectularius</name>
    <name type="common">Bed bug</name>
    <name type="synonym">Acanthia lectularia</name>
    <dbReference type="NCBI Taxonomy" id="79782"/>
    <lineage>
        <taxon>Eukaryota</taxon>
        <taxon>Metazoa</taxon>
        <taxon>Ecdysozoa</taxon>
        <taxon>Arthropoda</taxon>
        <taxon>Hexapoda</taxon>
        <taxon>Insecta</taxon>
        <taxon>Pterygota</taxon>
        <taxon>Neoptera</taxon>
        <taxon>Paraneoptera</taxon>
        <taxon>Hemiptera</taxon>
        <taxon>Heteroptera</taxon>
        <taxon>Panheteroptera</taxon>
        <taxon>Cimicomorpha</taxon>
        <taxon>Cimicidae</taxon>
        <taxon>Cimex</taxon>
    </lineage>
</organism>
<dbReference type="OMA" id="QSSVVWI"/>
<evidence type="ECO:0000313" key="6">
    <source>
        <dbReference type="Proteomes" id="UP000494040"/>
    </source>
</evidence>
<dbReference type="PANTHER" id="PTHR13532">
    <property type="match status" value="1"/>
</dbReference>
<keyword evidence="2" id="KW-0539">Nucleus</keyword>
<accession>A0A8I6RLD7</accession>
<dbReference type="Pfam" id="PF19435">
    <property type="entry name" value="IntS14_b-barrel"/>
    <property type="match status" value="1"/>
</dbReference>
<comment type="subcellular location">
    <subcellularLocation>
        <location evidence="1">Nucleus</location>
    </subcellularLocation>
</comment>
<name>A0A8I6RLD7_CIMLE</name>
<evidence type="ECO:0000259" key="3">
    <source>
        <dbReference type="Pfam" id="PF19435"/>
    </source>
</evidence>
<gene>
    <name evidence="5" type="primary">106665427</name>
</gene>
<feature type="domain" description="Integrator complex subunit 14 C-terminal" evidence="4">
    <location>
        <begin position="377"/>
        <end position="478"/>
    </location>
</feature>
<evidence type="ECO:0008006" key="7">
    <source>
        <dbReference type="Google" id="ProtNLM"/>
    </source>
</evidence>
<protein>
    <recommendedName>
        <fullName evidence="7">Integrator complex subunit 14</fullName>
    </recommendedName>
</protein>
<dbReference type="PANTHER" id="PTHR13532:SF3">
    <property type="entry name" value="INTEGRATOR COMPLEX SUBUNIT 14"/>
    <property type="match status" value="1"/>
</dbReference>
<evidence type="ECO:0000313" key="5">
    <source>
        <dbReference type="EnsemblMetazoa" id="XP_014247329.1"/>
    </source>
</evidence>